<evidence type="ECO:0000313" key="3">
    <source>
        <dbReference type="Proteomes" id="UP001178461"/>
    </source>
</evidence>
<evidence type="ECO:0000313" key="2">
    <source>
        <dbReference type="EMBL" id="CAI5796985.1"/>
    </source>
</evidence>
<gene>
    <name evidence="2" type="ORF">PODLI_1B005726</name>
</gene>
<dbReference type="EMBL" id="OX395142">
    <property type="protein sequence ID" value="CAI5796985.1"/>
    <property type="molecule type" value="Genomic_DNA"/>
</dbReference>
<evidence type="ECO:0000256" key="1">
    <source>
        <dbReference type="SAM" id="MobiDB-lite"/>
    </source>
</evidence>
<dbReference type="Proteomes" id="UP001178461">
    <property type="component" value="Chromosome 17"/>
</dbReference>
<sequence>MVGVSKSPLPPCLDAGESPEDSRDVSRRHGHVLAQPPERRGPSREVQSATGLFQEGSCRFSSYPCLEGRSTDELRDCLKDGNCPFPSHLMGVRRAEVDAAE</sequence>
<keyword evidence="3" id="KW-1185">Reference proteome</keyword>
<accession>A0AA35LIL2</accession>
<protein>
    <submittedName>
        <fullName evidence="2">Uncharacterized protein</fullName>
    </submittedName>
</protein>
<feature type="region of interest" description="Disordered" evidence="1">
    <location>
        <begin position="1"/>
        <end position="50"/>
    </location>
</feature>
<name>A0AA35LIL2_9SAUR</name>
<dbReference type="AlphaFoldDB" id="A0AA35LIL2"/>
<proteinExistence type="predicted"/>
<reference evidence="2" key="1">
    <citation type="submission" date="2022-12" db="EMBL/GenBank/DDBJ databases">
        <authorList>
            <person name="Alioto T."/>
            <person name="Alioto T."/>
            <person name="Gomez Garrido J."/>
        </authorList>
    </citation>
    <scope>NUCLEOTIDE SEQUENCE</scope>
</reference>
<organism evidence="2 3">
    <name type="scientific">Podarcis lilfordi</name>
    <name type="common">Lilford's wall lizard</name>
    <dbReference type="NCBI Taxonomy" id="74358"/>
    <lineage>
        <taxon>Eukaryota</taxon>
        <taxon>Metazoa</taxon>
        <taxon>Chordata</taxon>
        <taxon>Craniata</taxon>
        <taxon>Vertebrata</taxon>
        <taxon>Euteleostomi</taxon>
        <taxon>Lepidosauria</taxon>
        <taxon>Squamata</taxon>
        <taxon>Bifurcata</taxon>
        <taxon>Unidentata</taxon>
        <taxon>Episquamata</taxon>
        <taxon>Laterata</taxon>
        <taxon>Lacertibaenia</taxon>
        <taxon>Lacertidae</taxon>
        <taxon>Podarcis</taxon>
    </lineage>
</organism>